<organism evidence="2 3">
    <name type="scientific">Rangifer tarandus platyrhynchus</name>
    <name type="common">Svalbard reindeer</name>
    <dbReference type="NCBI Taxonomy" id="3082113"/>
    <lineage>
        <taxon>Eukaryota</taxon>
        <taxon>Metazoa</taxon>
        <taxon>Chordata</taxon>
        <taxon>Craniata</taxon>
        <taxon>Vertebrata</taxon>
        <taxon>Euteleostomi</taxon>
        <taxon>Mammalia</taxon>
        <taxon>Eutheria</taxon>
        <taxon>Laurasiatheria</taxon>
        <taxon>Artiodactyla</taxon>
        <taxon>Ruminantia</taxon>
        <taxon>Pecora</taxon>
        <taxon>Cervidae</taxon>
        <taxon>Odocoileinae</taxon>
        <taxon>Rangifer</taxon>
    </lineage>
</organism>
<dbReference type="EMBL" id="OX459965">
    <property type="protein sequence ID" value="CAI9169368.1"/>
    <property type="molecule type" value="Genomic_DNA"/>
</dbReference>
<protein>
    <submittedName>
        <fullName evidence="2">Uncharacterized protein</fullName>
    </submittedName>
</protein>
<dbReference type="Proteomes" id="UP001176941">
    <property type="component" value="Chromosome 29"/>
</dbReference>
<reference evidence="2" key="1">
    <citation type="submission" date="2023-04" db="EMBL/GenBank/DDBJ databases">
        <authorList>
            <consortium name="ELIXIR-Norway"/>
        </authorList>
    </citation>
    <scope>NUCLEOTIDE SEQUENCE [LARGE SCALE GENOMIC DNA]</scope>
</reference>
<evidence type="ECO:0000313" key="2">
    <source>
        <dbReference type="EMBL" id="CAI9169368.1"/>
    </source>
</evidence>
<feature type="transmembrane region" description="Helical" evidence="1">
    <location>
        <begin position="7"/>
        <end position="27"/>
    </location>
</feature>
<gene>
    <name evidence="2" type="ORF">MRATA1EN1_LOCUS18330</name>
</gene>
<sequence length="134" mass="15105">MMSDVEHLFMCLLAFLYVFFGEIAFNITEFLKGSLLPHLPAGMHCLRCSKVSHLMAFLLVTGFPFLGWACACVHVRVHVCVCVCIRDRERLRGEAHLKSAVEKHFGAHTCKKTLTSANICFRPILLSCCSIFLK</sequence>
<keyword evidence="1" id="KW-1133">Transmembrane helix</keyword>
<accession>A0ABN8Z9S8</accession>
<keyword evidence="3" id="KW-1185">Reference proteome</keyword>
<evidence type="ECO:0000313" key="3">
    <source>
        <dbReference type="Proteomes" id="UP001176941"/>
    </source>
</evidence>
<proteinExistence type="predicted"/>
<name>A0ABN8Z9S8_RANTA</name>
<evidence type="ECO:0000256" key="1">
    <source>
        <dbReference type="SAM" id="Phobius"/>
    </source>
</evidence>
<keyword evidence="1" id="KW-0472">Membrane</keyword>
<keyword evidence="1" id="KW-0812">Transmembrane</keyword>